<comment type="caution">
    <text evidence="2">The sequence shown here is derived from an EMBL/GenBank/DDBJ whole genome shotgun (WGS) entry which is preliminary data.</text>
</comment>
<protein>
    <recommendedName>
        <fullName evidence="4">Spore coat protein U domain-containing protein</fullName>
    </recommendedName>
</protein>
<proteinExistence type="predicted"/>
<name>A0ABU3ZV81_9SPHN</name>
<dbReference type="EMBL" id="JAPTHD010000002">
    <property type="protein sequence ID" value="MDV5823422.1"/>
    <property type="molecule type" value="Genomic_DNA"/>
</dbReference>
<feature type="signal peptide" evidence="1">
    <location>
        <begin position="1"/>
        <end position="22"/>
    </location>
</feature>
<organism evidence="2 3">
    <name type="scientific">Sphingobium naphthae</name>
    <dbReference type="NCBI Taxonomy" id="1886786"/>
    <lineage>
        <taxon>Bacteria</taxon>
        <taxon>Pseudomonadati</taxon>
        <taxon>Pseudomonadota</taxon>
        <taxon>Alphaproteobacteria</taxon>
        <taxon>Sphingomonadales</taxon>
        <taxon>Sphingomonadaceae</taxon>
        <taxon>Sphingobium</taxon>
    </lineage>
</organism>
<evidence type="ECO:0000256" key="1">
    <source>
        <dbReference type="SAM" id="SignalP"/>
    </source>
</evidence>
<evidence type="ECO:0000313" key="3">
    <source>
        <dbReference type="Proteomes" id="UP001185984"/>
    </source>
</evidence>
<sequence>MSKKHAWLWIPCACLFATPAAAQTVNISGLADIDLQNLRPGTERRQAQALCVYSDNPGSSYAVTLVGSGGAGAFELSDGAGGALPFVLEWSESPSSMSGTELRPGAMLGPLRSTATTLDCGGNAAPTAALIIVMKAQDTLRAVAGIPYSGNLSLTIVPQ</sequence>
<keyword evidence="1" id="KW-0732">Signal</keyword>
<feature type="chain" id="PRO_5046315312" description="Spore coat protein U domain-containing protein" evidence="1">
    <location>
        <begin position="23"/>
        <end position="159"/>
    </location>
</feature>
<evidence type="ECO:0008006" key="4">
    <source>
        <dbReference type="Google" id="ProtNLM"/>
    </source>
</evidence>
<accession>A0ABU3ZV81</accession>
<dbReference type="Proteomes" id="UP001185984">
    <property type="component" value="Unassembled WGS sequence"/>
</dbReference>
<gene>
    <name evidence="2" type="ORF">O0R41_07415</name>
</gene>
<evidence type="ECO:0000313" key="2">
    <source>
        <dbReference type="EMBL" id="MDV5823422.1"/>
    </source>
</evidence>
<keyword evidence="3" id="KW-1185">Reference proteome</keyword>
<reference evidence="3" key="1">
    <citation type="journal article" date="2022" name="J Environ Chem Eng">
        <title>Biodegradation of petroleum oil using a constructed nonpathogenic and heavy metal-tolerant bacterial consortium isolated from marine sponges.</title>
        <authorList>
            <person name="Dechsakulwatana C."/>
            <person name="Rungsihiranrut A."/>
            <person name="Muangchinda C."/>
            <person name="Ningthoujam R."/>
            <person name="Klankeo P."/>
            <person name="Pinyakong O."/>
        </authorList>
    </citation>
    <scope>NUCLEOTIDE SEQUENCE [LARGE SCALE GENOMIC DNA]</scope>
    <source>
        <strain evidence="3">MO2-4</strain>
    </source>
</reference>
<dbReference type="RefSeq" id="WP_317516403.1">
    <property type="nucleotide sequence ID" value="NZ_JAPTHD010000002.1"/>
</dbReference>